<sequence>MNAARQLTSRRFASAMGPRLTNPARFSSTVTGHQMSPKDRQLMHGVFTAATVATVGGVTYAATRSGSRVNNRFSKRDSSLDSSKWFLEGADVNKWLANQGKN</sequence>
<name>W9XJC1_9EURO</name>
<dbReference type="HOGENOM" id="CLU_2291407_0_0_1"/>
<feature type="transmembrane region" description="Helical" evidence="2">
    <location>
        <begin position="42"/>
        <end position="62"/>
    </location>
</feature>
<keyword evidence="2" id="KW-0812">Transmembrane</keyword>
<organism evidence="3 4">
    <name type="scientific">Capronia epimyces CBS 606.96</name>
    <dbReference type="NCBI Taxonomy" id="1182542"/>
    <lineage>
        <taxon>Eukaryota</taxon>
        <taxon>Fungi</taxon>
        <taxon>Dikarya</taxon>
        <taxon>Ascomycota</taxon>
        <taxon>Pezizomycotina</taxon>
        <taxon>Eurotiomycetes</taxon>
        <taxon>Chaetothyriomycetidae</taxon>
        <taxon>Chaetothyriales</taxon>
        <taxon>Herpotrichiellaceae</taxon>
        <taxon>Capronia</taxon>
    </lineage>
</organism>
<evidence type="ECO:0000256" key="2">
    <source>
        <dbReference type="SAM" id="Phobius"/>
    </source>
</evidence>
<evidence type="ECO:0000313" key="3">
    <source>
        <dbReference type="EMBL" id="EXJ77430.1"/>
    </source>
</evidence>
<dbReference type="AlphaFoldDB" id="W9XJC1"/>
<evidence type="ECO:0000256" key="1">
    <source>
        <dbReference type="SAM" id="MobiDB-lite"/>
    </source>
</evidence>
<feature type="compositionally biased region" description="Polar residues" evidence="1">
    <location>
        <begin position="1"/>
        <end position="11"/>
    </location>
</feature>
<accession>W9XJC1</accession>
<proteinExistence type="predicted"/>
<dbReference type="OrthoDB" id="4159415at2759"/>
<evidence type="ECO:0000313" key="4">
    <source>
        <dbReference type="Proteomes" id="UP000019478"/>
    </source>
</evidence>
<dbReference type="GeneID" id="19173740"/>
<feature type="region of interest" description="Disordered" evidence="1">
    <location>
        <begin position="1"/>
        <end position="35"/>
    </location>
</feature>
<dbReference type="EMBL" id="AMGY01000010">
    <property type="protein sequence ID" value="EXJ77430.1"/>
    <property type="molecule type" value="Genomic_DNA"/>
</dbReference>
<reference evidence="3 4" key="1">
    <citation type="submission" date="2013-03" db="EMBL/GenBank/DDBJ databases">
        <title>The Genome Sequence of Capronia epimyces CBS 606.96.</title>
        <authorList>
            <consortium name="The Broad Institute Genomics Platform"/>
            <person name="Cuomo C."/>
            <person name="de Hoog S."/>
            <person name="Gorbushina A."/>
            <person name="Walker B."/>
            <person name="Young S.K."/>
            <person name="Zeng Q."/>
            <person name="Gargeya S."/>
            <person name="Fitzgerald M."/>
            <person name="Haas B."/>
            <person name="Abouelleil A."/>
            <person name="Allen A.W."/>
            <person name="Alvarado L."/>
            <person name="Arachchi H.M."/>
            <person name="Berlin A.M."/>
            <person name="Chapman S.B."/>
            <person name="Gainer-Dewar J."/>
            <person name="Goldberg J."/>
            <person name="Griggs A."/>
            <person name="Gujja S."/>
            <person name="Hansen M."/>
            <person name="Howarth C."/>
            <person name="Imamovic A."/>
            <person name="Ireland A."/>
            <person name="Larimer J."/>
            <person name="McCowan C."/>
            <person name="Murphy C."/>
            <person name="Pearson M."/>
            <person name="Poon T.W."/>
            <person name="Priest M."/>
            <person name="Roberts A."/>
            <person name="Saif S."/>
            <person name="Shea T."/>
            <person name="Sisk P."/>
            <person name="Sykes S."/>
            <person name="Wortman J."/>
            <person name="Nusbaum C."/>
            <person name="Birren B."/>
        </authorList>
    </citation>
    <scope>NUCLEOTIDE SEQUENCE [LARGE SCALE GENOMIC DNA]</scope>
    <source>
        <strain evidence="3 4">CBS 606.96</strain>
    </source>
</reference>
<feature type="compositionally biased region" description="Polar residues" evidence="1">
    <location>
        <begin position="24"/>
        <end position="34"/>
    </location>
</feature>
<keyword evidence="2" id="KW-1133">Transmembrane helix</keyword>
<gene>
    <name evidence="3" type="ORF">A1O3_09656</name>
</gene>
<keyword evidence="2" id="KW-0472">Membrane</keyword>
<protein>
    <submittedName>
        <fullName evidence="3">Uncharacterized protein</fullName>
    </submittedName>
</protein>
<comment type="caution">
    <text evidence="3">The sequence shown here is derived from an EMBL/GenBank/DDBJ whole genome shotgun (WGS) entry which is preliminary data.</text>
</comment>
<dbReference type="Proteomes" id="UP000019478">
    <property type="component" value="Unassembled WGS sequence"/>
</dbReference>
<keyword evidence="4" id="KW-1185">Reference proteome</keyword>
<dbReference type="RefSeq" id="XP_007737940.1">
    <property type="nucleotide sequence ID" value="XM_007739750.1"/>
</dbReference>